<dbReference type="EMBL" id="CAJVQC010074057">
    <property type="protein sequence ID" value="CAG8812760.1"/>
    <property type="molecule type" value="Genomic_DNA"/>
</dbReference>
<proteinExistence type="predicted"/>
<sequence length="170" mass="19573">QTERAENCSQLEERVDKLKKTYLRHKREFSGSTAKRAAAKVLGNIIKKAIVLAEEATKEEKQDYNDFVDEIIERLGLKENEEFEESKESFLNDENLNNFGRRMGILTSEAKKVIATEIMQTETDPDRLRVGGYWDQELAKILDQSTRDHLQNLRQNKLQELTGEGQEVAG</sequence>
<organism evidence="1 2">
    <name type="scientific">Racocetra persica</name>
    <dbReference type="NCBI Taxonomy" id="160502"/>
    <lineage>
        <taxon>Eukaryota</taxon>
        <taxon>Fungi</taxon>
        <taxon>Fungi incertae sedis</taxon>
        <taxon>Mucoromycota</taxon>
        <taxon>Glomeromycotina</taxon>
        <taxon>Glomeromycetes</taxon>
        <taxon>Diversisporales</taxon>
        <taxon>Gigasporaceae</taxon>
        <taxon>Racocetra</taxon>
    </lineage>
</organism>
<protein>
    <submittedName>
        <fullName evidence="1">14995_t:CDS:1</fullName>
    </submittedName>
</protein>
<name>A0ACA9RVK6_9GLOM</name>
<feature type="non-terminal residue" evidence="1">
    <location>
        <position position="1"/>
    </location>
</feature>
<dbReference type="Proteomes" id="UP000789920">
    <property type="component" value="Unassembled WGS sequence"/>
</dbReference>
<evidence type="ECO:0000313" key="2">
    <source>
        <dbReference type="Proteomes" id="UP000789920"/>
    </source>
</evidence>
<comment type="caution">
    <text evidence="1">The sequence shown here is derived from an EMBL/GenBank/DDBJ whole genome shotgun (WGS) entry which is preliminary data.</text>
</comment>
<evidence type="ECO:0000313" key="1">
    <source>
        <dbReference type="EMBL" id="CAG8812760.1"/>
    </source>
</evidence>
<keyword evidence="2" id="KW-1185">Reference proteome</keyword>
<accession>A0ACA9RVK6</accession>
<gene>
    <name evidence="1" type="ORF">RPERSI_LOCUS23605</name>
</gene>
<reference evidence="1" key="1">
    <citation type="submission" date="2021-06" db="EMBL/GenBank/DDBJ databases">
        <authorList>
            <person name="Kallberg Y."/>
            <person name="Tangrot J."/>
            <person name="Rosling A."/>
        </authorList>
    </citation>
    <scope>NUCLEOTIDE SEQUENCE</scope>
    <source>
        <strain evidence="1">MA461A</strain>
    </source>
</reference>